<name>A0A6J5NJR2_9CAUD</name>
<organism evidence="1">
    <name type="scientific">uncultured Caudovirales phage</name>
    <dbReference type="NCBI Taxonomy" id="2100421"/>
    <lineage>
        <taxon>Viruses</taxon>
        <taxon>Duplodnaviria</taxon>
        <taxon>Heunggongvirae</taxon>
        <taxon>Uroviricota</taxon>
        <taxon>Caudoviricetes</taxon>
        <taxon>Peduoviridae</taxon>
        <taxon>Maltschvirus</taxon>
        <taxon>Maltschvirus maltsch</taxon>
    </lineage>
</organism>
<protein>
    <submittedName>
        <fullName evidence="1">Uncharacterized protein</fullName>
    </submittedName>
</protein>
<dbReference type="EMBL" id="LR796661">
    <property type="protein sequence ID" value="CAB4157485.1"/>
    <property type="molecule type" value="Genomic_DNA"/>
</dbReference>
<accession>A0A6J5NJR2</accession>
<reference evidence="1" key="1">
    <citation type="submission" date="2020-04" db="EMBL/GenBank/DDBJ databases">
        <authorList>
            <person name="Chiriac C."/>
            <person name="Salcher M."/>
            <person name="Ghai R."/>
            <person name="Kavagutti S V."/>
        </authorList>
    </citation>
    <scope>NUCLEOTIDE SEQUENCE</scope>
</reference>
<evidence type="ECO:0000313" key="1">
    <source>
        <dbReference type="EMBL" id="CAB4157485.1"/>
    </source>
</evidence>
<proteinExistence type="predicted"/>
<gene>
    <name evidence="1" type="ORF">UFOVP682_30</name>
</gene>
<sequence>MQTINIDGTTYTLKFDKCPIEWAKLARKAWKPKKPKDLRKFPKDYAGTMSTGDYVRQFETLNNLTKTGYDNLNYGGTAQYDPFIPLLEEITE</sequence>